<dbReference type="Proteomes" id="UP001260959">
    <property type="component" value="Unassembled WGS sequence"/>
</dbReference>
<dbReference type="Pfam" id="PF08021">
    <property type="entry name" value="FAD_binding_9"/>
    <property type="match status" value="1"/>
</dbReference>
<keyword evidence="4" id="KW-1185">Reference proteome</keyword>
<evidence type="ECO:0000313" key="4">
    <source>
        <dbReference type="Proteomes" id="UP001260959"/>
    </source>
</evidence>
<dbReference type="PANTHER" id="PTHR30157:SF0">
    <property type="entry name" value="NADPH-DEPENDENT FERRIC-CHELATE REDUCTASE"/>
    <property type="match status" value="1"/>
</dbReference>
<dbReference type="InterPro" id="IPR013113">
    <property type="entry name" value="SIP_FAD-bd"/>
</dbReference>
<dbReference type="EMBL" id="JAVIXS010000020">
    <property type="protein sequence ID" value="MDR4954086.1"/>
    <property type="molecule type" value="Genomic_DNA"/>
</dbReference>
<dbReference type="Pfam" id="PF04954">
    <property type="entry name" value="SIP"/>
    <property type="match status" value="1"/>
</dbReference>
<dbReference type="SUPFAM" id="SSF63380">
    <property type="entry name" value="Riboflavin synthase domain-like"/>
    <property type="match status" value="1"/>
</dbReference>
<dbReference type="InterPro" id="IPR039374">
    <property type="entry name" value="SIP_fam"/>
</dbReference>
<protein>
    <submittedName>
        <fullName evidence="3">Siderophore-interacting protein</fullName>
    </submittedName>
</protein>
<proteinExistence type="inferred from homology"/>
<comment type="caution">
    <text evidence="3">The sequence shown here is derived from an EMBL/GenBank/DDBJ whole genome shotgun (WGS) entry which is preliminary data.</text>
</comment>
<dbReference type="InterPro" id="IPR017938">
    <property type="entry name" value="Riboflavin_synthase-like_b-brl"/>
</dbReference>
<evidence type="ECO:0000256" key="1">
    <source>
        <dbReference type="ARBA" id="ARBA00035644"/>
    </source>
</evidence>
<name>A0ABU1E8E8_9FLAO</name>
<dbReference type="InterPro" id="IPR039261">
    <property type="entry name" value="FNR_nucleotide-bd"/>
</dbReference>
<sequence>MEHSLTSQVKETKKIHSVFTVKKKLFITPHLIRVIFNIDEKQAELLANVKSGSNNKIFIPAEEENITLIRTYTNRKIDLEEKELSVDFVAHGDNGPASAWALKTKPGGLLEIGMKESSKPLVPNADFYLLAGDATALPVICAISEQFPSYVRAKIILEVAGKEDELILCSAADISVEWLHNPHPEQGSKLAEAVKSVQFPPGVLKEYVYIAAEYSTVHELRTYFKTTLEWDPHGMYICSYWKAGQAENL</sequence>
<feature type="domain" description="FAD-binding FR-type" evidence="2">
    <location>
        <begin position="2"/>
        <end position="130"/>
    </location>
</feature>
<dbReference type="InterPro" id="IPR007037">
    <property type="entry name" value="SIP_rossman_dom"/>
</dbReference>
<accession>A0ABU1E8E8</accession>
<organism evidence="3 4">
    <name type="scientific">Chryseobacterium metallicongregator</name>
    <dbReference type="NCBI Taxonomy" id="3073042"/>
    <lineage>
        <taxon>Bacteria</taxon>
        <taxon>Pseudomonadati</taxon>
        <taxon>Bacteroidota</taxon>
        <taxon>Flavobacteriia</taxon>
        <taxon>Flavobacteriales</taxon>
        <taxon>Weeksellaceae</taxon>
        <taxon>Chryseobacterium group</taxon>
        <taxon>Chryseobacterium</taxon>
    </lineage>
</organism>
<dbReference type="RefSeq" id="WP_309522900.1">
    <property type="nucleotide sequence ID" value="NZ_JAVIXS010000020.1"/>
</dbReference>
<dbReference type="Gene3D" id="3.40.50.80">
    <property type="entry name" value="Nucleotide-binding domain of ferredoxin-NADP reductase (FNR) module"/>
    <property type="match status" value="1"/>
</dbReference>
<comment type="similarity">
    <text evidence="1">Belongs to the SIP oxidoreductase family.</text>
</comment>
<dbReference type="PROSITE" id="PS51384">
    <property type="entry name" value="FAD_FR"/>
    <property type="match status" value="1"/>
</dbReference>
<reference evidence="3 4" key="1">
    <citation type="submission" date="2023-08" db="EMBL/GenBank/DDBJ databases">
        <authorList>
            <person name="Maltman C."/>
        </authorList>
    </citation>
    <scope>NUCLEOTIDE SEQUENCE [LARGE SCALE GENOMIC DNA]</scope>
    <source>
        <strain evidence="3 4">ES2</strain>
    </source>
</reference>
<evidence type="ECO:0000259" key="2">
    <source>
        <dbReference type="PROSITE" id="PS51384"/>
    </source>
</evidence>
<dbReference type="CDD" id="cd06193">
    <property type="entry name" value="siderophore_interacting"/>
    <property type="match status" value="1"/>
</dbReference>
<dbReference type="InterPro" id="IPR017927">
    <property type="entry name" value="FAD-bd_FR_type"/>
</dbReference>
<dbReference type="Gene3D" id="2.40.30.10">
    <property type="entry name" value="Translation factors"/>
    <property type="match status" value="1"/>
</dbReference>
<evidence type="ECO:0000313" key="3">
    <source>
        <dbReference type="EMBL" id="MDR4954086.1"/>
    </source>
</evidence>
<gene>
    <name evidence="3" type="ORF">REB14_18060</name>
</gene>
<dbReference type="PANTHER" id="PTHR30157">
    <property type="entry name" value="FERRIC REDUCTASE, NADPH-DEPENDENT"/>
    <property type="match status" value="1"/>
</dbReference>